<name>A0ABN0Q5I8_ENTCL</name>
<evidence type="ECO:0000313" key="1">
    <source>
        <dbReference type="EMBL" id="ESS57243.1"/>
    </source>
</evidence>
<gene>
    <name evidence="1" type="ORF">EDP2_824</name>
</gene>
<dbReference type="EMBL" id="AXOM01000048">
    <property type="protein sequence ID" value="ESS57243.1"/>
    <property type="molecule type" value="Genomic_DNA"/>
</dbReference>
<keyword evidence="2" id="KW-1185">Reference proteome</keyword>
<organism evidence="1 2">
    <name type="scientific">Enterobacter cloacae S611</name>
    <dbReference type="NCBI Taxonomy" id="1399146"/>
    <lineage>
        <taxon>Bacteria</taxon>
        <taxon>Pseudomonadati</taxon>
        <taxon>Pseudomonadota</taxon>
        <taxon>Gammaproteobacteria</taxon>
        <taxon>Enterobacterales</taxon>
        <taxon>Enterobacteriaceae</taxon>
        <taxon>Enterobacter</taxon>
        <taxon>Enterobacter cloacae complex</taxon>
    </lineage>
</organism>
<protein>
    <submittedName>
        <fullName evidence="1">Uncharacterized protein</fullName>
    </submittedName>
</protein>
<sequence length="96" mass="10514">MNKDLHFPSLRSESKTATGEVLKLHDAEMKILASGPMGMQRLATMRALDLQENIPDLSNEDAQKMGAGYVILKVLSVNGSLTASTRSEVQRLEAKE</sequence>
<comment type="caution">
    <text evidence="1">The sequence shown here is derived from an EMBL/GenBank/DDBJ whole genome shotgun (WGS) entry which is preliminary data.</text>
</comment>
<proteinExistence type="predicted"/>
<reference evidence="1 2" key="1">
    <citation type="journal article" date="2014" name="Genome Announc.">
        <title>Draft Genome Sequence of Enterobacter cloacae Strain S611.</title>
        <authorList>
            <person name="Wang D."/>
            <person name="Han C.S."/>
            <person name="Dichosa A.E."/>
            <person name="Gleasner C.D."/>
            <person name="Johnson S.L."/>
            <person name="Daligault H.E."/>
            <person name="Davenport K.W."/>
            <person name="Li P.E."/>
            <person name="Pierson E.A."/>
            <person name="Pierson L.S.III."/>
        </authorList>
    </citation>
    <scope>NUCLEOTIDE SEQUENCE [LARGE SCALE GENOMIC DNA]</scope>
    <source>
        <strain evidence="1 2">S611</strain>
    </source>
</reference>
<dbReference type="Proteomes" id="UP000017834">
    <property type="component" value="Unassembled WGS sequence"/>
</dbReference>
<accession>A0ABN0Q5I8</accession>
<evidence type="ECO:0000313" key="2">
    <source>
        <dbReference type="Proteomes" id="UP000017834"/>
    </source>
</evidence>